<evidence type="ECO:0000313" key="1">
    <source>
        <dbReference type="EMBL" id="GMN65646.1"/>
    </source>
</evidence>
<accession>A0AA88JAX0</accession>
<evidence type="ECO:0000313" key="2">
    <source>
        <dbReference type="Proteomes" id="UP001187192"/>
    </source>
</evidence>
<dbReference type="Proteomes" id="UP001187192">
    <property type="component" value="Unassembled WGS sequence"/>
</dbReference>
<sequence>MNNTSCGYVEAWLRLEGSGGLGKAGKRGQAVGRRAYWKFAVGTMGATIVGFNGGGIGDDGAAMLDYDSGGLRQW</sequence>
<dbReference type="EMBL" id="BTGU01000250">
    <property type="protein sequence ID" value="GMN65646.1"/>
    <property type="molecule type" value="Genomic_DNA"/>
</dbReference>
<keyword evidence="2" id="KW-1185">Reference proteome</keyword>
<comment type="caution">
    <text evidence="1">The sequence shown here is derived from an EMBL/GenBank/DDBJ whole genome shotgun (WGS) entry which is preliminary data.</text>
</comment>
<dbReference type="AlphaFoldDB" id="A0AA88JAX0"/>
<organism evidence="1 2">
    <name type="scientific">Ficus carica</name>
    <name type="common">Common fig</name>
    <dbReference type="NCBI Taxonomy" id="3494"/>
    <lineage>
        <taxon>Eukaryota</taxon>
        <taxon>Viridiplantae</taxon>
        <taxon>Streptophyta</taxon>
        <taxon>Embryophyta</taxon>
        <taxon>Tracheophyta</taxon>
        <taxon>Spermatophyta</taxon>
        <taxon>Magnoliopsida</taxon>
        <taxon>eudicotyledons</taxon>
        <taxon>Gunneridae</taxon>
        <taxon>Pentapetalae</taxon>
        <taxon>rosids</taxon>
        <taxon>fabids</taxon>
        <taxon>Rosales</taxon>
        <taxon>Moraceae</taxon>
        <taxon>Ficeae</taxon>
        <taxon>Ficus</taxon>
    </lineage>
</organism>
<reference evidence="1" key="1">
    <citation type="submission" date="2023-07" db="EMBL/GenBank/DDBJ databases">
        <title>draft genome sequence of fig (Ficus carica).</title>
        <authorList>
            <person name="Takahashi T."/>
            <person name="Nishimura K."/>
        </authorList>
    </citation>
    <scope>NUCLEOTIDE SEQUENCE</scope>
</reference>
<proteinExistence type="predicted"/>
<gene>
    <name evidence="1" type="ORF">TIFTF001_034709</name>
</gene>
<protein>
    <submittedName>
        <fullName evidence="1">Uncharacterized protein</fullName>
    </submittedName>
</protein>
<name>A0AA88JAX0_FICCA</name>